<dbReference type="InterPro" id="IPR049810">
    <property type="entry name" value="S6_alt_immun-like"/>
</dbReference>
<name>A0A5E7AY76_PSEFL</name>
<evidence type="ECO:0000313" key="1">
    <source>
        <dbReference type="EMBL" id="VVN79093.1"/>
    </source>
</evidence>
<protein>
    <submittedName>
        <fullName evidence="1">Uncharacterized protein</fullName>
    </submittedName>
</protein>
<dbReference type="EMBL" id="CABVHW010000002">
    <property type="protein sequence ID" value="VVN79093.1"/>
    <property type="molecule type" value="Genomic_DNA"/>
</dbReference>
<dbReference type="NCBIfam" id="NF040643">
    <property type="entry name" value="S6_alt_immun"/>
    <property type="match status" value="1"/>
</dbReference>
<dbReference type="RefSeq" id="WP_150763428.1">
    <property type="nucleotide sequence ID" value="NZ_CABVHW010000002.1"/>
</dbReference>
<reference evidence="1 2" key="1">
    <citation type="submission" date="2019-09" db="EMBL/GenBank/DDBJ databases">
        <authorList>
            <person name="Chandra G."/>
            <person name="Truman W A."/>
        </authorList>
    </citation>
    <scope>NUCLEOTIDE SEQUENCE [LARGE SCALE GENOMIC DNA]</scope>
    <source>
        <strain evidence="1">PS710</strain>
    </source>
</reference>
<dbReference type="Proteomes" id="UP000381093">
    <property type="component" value="Unassembled WGS sequence"/>
</dbReference>
<gene>
    <name evidence="1" type="ORF">PS710_00963</name>
</gene>
<accession>A0A5E7AY76</accession>
<dbReference type="AlphaFoldDB" id="A0A5E7AY76"/>
<proteinExistence type="predicted"/>
<evidence type="ECO:0000313" key="2">
    <source>
        <dbReference type="Proteomes" id="UP000381093"/>
    </source>
</evidence>
<organism evidence="1 2">
    <name type="scientific">Pseudomonas fluorescens</name>
    <dbReference type="NCBI Taxonomy" id="294"/>
    <lineage>
        <taxon>Bacteria</taxon>
        <taxon>Pseudomonadati</taxon>
        <taxon>Pseudomonadota</taxon>
        <taxon>Gammaproteobacteria</taxon>
        <taxon>Pseudomonadales</taxon>
        <taxon>Pseudomonadaceae</taxon>
        <taxon>Pseudomonas</taxon>
    </lineage>
</organism>
<sequence length="79" mass="9191">MFLWISGFLRDSDEDDSLQYCLSVKPEHEEAVMRTLDWKSLDESPDGEWLLTIEQIQQITVATNEKLPTGLDLYISVRM</sequence>